<dbReference type="RefSeq" id="WP_090713815.1">
    <property type="nucleotide sequence ID" value="NZ_CBCSKY010000034.1"/>
</dbReference>
<keyword evidence="2" id="KW-0169">Cobalamin biosynthesis</keyword>
<dbReference type="OrthoDB" id="9780707at2"/>
<dbReference type="InterPro" id="IPR003723">
    <property type="entry name" value="Precorrin-6x_reduct"/>
</dbReference>
<dbReference type="NCBIfam" id="TIGR00715">
    <property type="entry name" value="precor6x_red"/>
    <property type="match status" value="1"/>
</dbReference>
<dbReference type="EMBL" id="FNDX01000007">
    <property type="protein sequence ID" value="SDI70101.1"/>
    <property type="molecule type" value="Genomic_DNA"/>
</dbReference>
<dbReference type="PANTHER" id="PTHR36925">
    <property type="entry name" value="COBALT-PRECORRIN-6A REDUCTASE"/>
    <property type="match status" value="1"/>
</dbReference>
<dbReference type="STRING" id="1174501.SAMN05216192_107181"/>
<evidence type="ECO:0000313" key="5">
    <source>
        <dbReference type="Proteomes" id="UP000199050"/>
    </source>
</evidence>
<accession>A0A1G8MQ56</accession>
<proteinExistence type="predicted"/>
<sequence>MILMLCGTGDARKLAVFLIGRGLPLTASVVTASAAERLEEAGISTRTGRLDREAMIALLQQEGYRAVVDASHPFALEAHANAMQAAAALGLPYFRYERPGLAFDKHPRLIKVHSYEEAALAAKRIKGSVMLTTGGKTLEIFAEQLLGDPEIRLTVRLLPCLENMEKCSRLGIEQRNVIALQGPFSREMNEALFRHYGTQVMITKESGAEGSVEQKLQAALDMGLYVILIVRPQLHCAGKGKIFDSFAGLAQAVGAELAADCGRKNETAEKREG</sequence>
<gene>
    <name evidence="4" type="ORF">SAMN05216192_107181</name>
</gene>
<dbReference type="Proteomes" id="UP000199050">
    <property type="component" value="Unassembled WGS sequence"/>
</dbReference>
<dbReference type="PROSITE" id="PS51014">
    <property type="entry name" value="COBK_CBIJ"/>
    <property type="match status" value="1"/>
</dbReference>
<dbReference type="AlphaFoldDB" id="A0A1G8MQ56"/>
<keyword evidence="3" id="KW-0560">Oxidoreductase</keyword>
<evidence type="ECO:0000313" key="4">
    <source>
        <dbReference type="EMBL" id="SDI70101.1"/>
    </source>
</evidence>
<comment type="pathway">
    <text evidence="1">Cofactor biosynthesis; adenosylcobalamin biosynthesis.</text>
</comment>
<evidence type="ECO:0000256" key="1">
    <source>
        <dbReference type="ARBA" id="ARBA00004953"/>
    </source>
</evidence>
<evidence type="ECO:0000256" key="2">
    <source>
        <dbReference type="ARBA" id="ARBA00022573"/>
    </source>
</evidence>
<keyword evidence="5" id="KW-1185">Reference proteome</keyword>
<protein>
    <submittedName>
        <fullName evidence="4">Cobalt-precorrin 6A reductase</fullName>
    </submittedName>
</protein>
<dbReference type="GO" id="GO:0009236">
    <property type="term" value="P:cobalamin biosynthetic process"/>
    <property type="evidence" value="ECO:0007669"/>
    <property type="project" value="UniProtKB-UniPathway"/>
</dbReference>
<organism evidence="4 5">
    <name type="scientific">Paenibacillus typhae</name>
    <dbReference type="NCBI Taxonomy" id="1174501"/>
    <lineage>
        <taxon>Bacteria</taxon>
        <taxon>Bacillati</taxon>
        <taxon>Bacillota</taxon>
        <taxon>Bacilli</taxon>
        <taxon>Bacillales</taxon>
        <taxon>Paenibacillaceae</taxon>
        <taxon>Paenibacillus</taxon>
    </lineage>
</organism>
<evidence type="ECO:0000256" key="3">
    <source>
        <dbReference type="ARBA" id="ARBA00023002"/>
    </source>
</evidence>
<dbReference type="PANTHER" id="PTHR36925:SF1">
    <property type="entry name" value="COBALT-PRECORRIN-6A REDUCTASE"/>
    <property type="match status" value="1"/>
</dbReference>
<reference evidence="5" key="1">
    <citation type="submission" date="2016-10" db="EMBL/GenBank/DDBJ databases">
        <authorList>
            <person name="Varghese N."/>
            <person name="Submissions S."/>
        </authorList>
    </citation>
    <scope>NUCLEOTIDE SEQUENCE [LARGE SCALE GENOMIC DNA]</scope>
    <source>
        <strain evidence="5">CGMCC 1.11012</strain>
    </source>
</reference>
<dbReference type="GO" id="GO:0016994">
    <property type="term" value="F:precorrin-6A reductase activity"/>
    <property type="evidence" value="ECO:0007669"/>
    <property type="project" value="InterPro"/>
</dbReference>
<name>A0A1G8MQ56_9BACL</name>
<dbReference type="Pfam" id="PF02571">
    <property type="entry name" value="CbiJ"/>
    <property type="match status" value="1"/>
</dbReference>
<dbReference type="UniPathway" id="UPA00148"/>